<dbReference type="Gene3D" id="3.40.50.1000">
    <property type="entry name" value="HAD superfamily/HAD-like"/>
    <property type="match status" value="1"/>
</dbReference>
<protein>
    <submittedName>
        <fullName evidence="1">Haloacid dehalogenase</fullName>
    </submittedName>
</protein>
<comment type="caution">
    <text evidence="1">The sequence shown here is derived from an EMBL/GenBank/DDBJ whole genome shotgun (WGS) entry which is preliminary data.</text>
</comment>
<evidence type="ECO:0000313" key="1">
    <source>
        <dbReference type="EMBL" id="GGL75192.1"/>
    </source>
</evidence>
<organism evidence="1 2">
    <name type="scientific">Microlunatus endophyticus</name>
    <dbReference type="NCBI Taxonomy" id="1716077"/>
    <lineage>
        <taxon>Bacteria</taxon>
        <taxon>Bacillati</taxon>
        <taxon>Actinomycetota</taxon>
        <taxon>Actinomycetes</taxon>
        <taxon>Propionibacteriales</taxon>
        <taxon>Propionibacteriaceae</taxon>
        <taxon>Microlunatus</taxon>
    </lineage>
</organism>
<dbReference type="GO" id="GO:0005829">
    <property type="term" value="C:cytosol"/>
    <property type="evidence" value="ECO:0007669"/>
    <property type="project" value="TreeGrafter"/>
</dbReference>
<dbReference type="AlphaFoldDB" id="A0A917W6K4"/>
<dbReference type="EMBL" id="BMMZ01000010">
    <property type="protein sequence ID" value="GGL75192.1"/>
    <property type="molecule type" value="Genomic_DNA"/>
</dbReference>
<dbReference type="Gene3D" id="3.30.1240.10">
    <property type="match status" value="1"/>
</dbReference>
<proteinExistence type="predicted"/>
<gene>
    <name evidence="1" type="ORF">GCM10011575_36680</name>
</gene>
<dbReference type="Proteomes" id="UP000613840">
    <property type="component" value="Unassembled WGS sequence"/>
</dbReference>
<dbReference type="NCBIfam" id="TIGR01484">
    <property type="entry name" value="HAD-SF-IIB"/>
    <property type="match status" value="1"/>
</dbReference>
<reference evidence="1" key="2">
    <citation type="submission" date="2020-09" db="EMBL/GenBank/DDBJ databases">
        <authorList>
            <person name="Sun Q."/>
            <person name="Zhou Y."/>
        </authorList>
    </citation>
    <scope>NUCLEOTIDE SEQUENCE</scope>
    <source>
        <strain evidence="1">CGMCC 4.7306</strain>
    </source>
</reference>
<dbReference type="InterPro" id="IPR036412">
    <property type="entry name" value="HAD-like_sf"/>
</dbReference>
<dbReference type="PROSITE" id="PS01229">
    <property type="entry name" value="COF_2"/>
    <property type="match status" value="1"/>
</dbReference>
<dbReference type="Pfam" id="PF08282">
    <property type="entry name" value="Hydrolase_3"/>
    <property type="match status" value="1"/>
</dbReference>
<accession>A0A917W6K4</accession>
<dbReference type="InterPro" id="IPR023214">
    <property type="entry name" value="HAD_sf"/>
</dbReference>
<reference evidence="1" key="1">
    <citation type="journal article" date="2014" name="Int. J. Syst. Evol. Microbiol.">
        <title>Complete genome sequence of Corynebacterium casei LMG S-19264T (=DSM 44701T), isolated from a smear-ripened cheese.</title>
        <authorList>
            <consortium name="US DOE Joint Genome Institute (JGI-PGF)"/>
            <person name="Walter F."/>
            <person name="Albersmeier A."/>
            <person name="Kalinowski J."/>
            <person name="Ruckert C."/>
        </authorList>
    </citation>
    <scope>NUCLEOTIDE SEQUENCE</scope>
    <source>
        <strain evidence="1">CGMCC 4.7306</strain>
    </source>
</reference>
<dbReference type="InterPro" id="IPR006379">
    <property type="entry name" value="HAD-SF_hydro_IIB"/>
</dbReference>
<name>A0A917W6K4_9ACTN</name>
<dbReference type="RefSeq" id="WP_188896827.1">
    <property type="nucleotide sequence ID" value="NZ_BMMZ01000010.1"/>
</dbReference>
<keyword evidence="2" id="KW-1185">Reference proteome</keyword>
<dbReference type="SUPFAM" id="SSF56784">
    <property type="entry name" value="HAD-like"/>
    <property type="match status" value="1"/>
</dbReference>
<dbReference type="GO" id="GO:0000287">
    <property type="term" value="F:magnesium ion binding"/>
    <property type="evidence" value="ECO:0007669"/>
    <property type="project" value="TreeGrafter"/>
</dbReference>
<dbReference type="GO" id="GO:0016791">
    <property type="term" value="F:phosphatase activity"/>
    <property type="evidence" value="ECO:0007669"/>
    <property type="project" value="TreeGrafter"/>
</dbReference>
<evidence type="ECO:0000313" key="2">
    <source>
        <dbReference type="Proteomes" id="UP000613840"/>
    </source>
</evidence>
<dbReference type="PANTHER" id="PTHR10000:SF8">
    <property type="entry name" value="HAD SUPERFAMILY HYDROLASE-LIKE, TYPE 3"/>
    <property type="match status" value="1"/>
</dbReference>
<dbReference type="PANTHER" id="PTHR10000">
    <property type="entry name" value="PHOSPHOSERINE PHOSPHATASE"/>
    <property type="match status" value="1"/>
</dbReference>
<sequence>MSWRPRLVALDVDGTVVDRDGKLPDSVRGVVADLIKTGTRVVLATGRSWQGTQPIFDGLQLPGGPAVCSNGAVEVSYPPTAVLRSVTFDSSEVVRKVLAHKPNTLVAVEEVGRGYRVSGNFPDGDLTGEMIISDVEEMISQPVTRVVLRDPSSTDQEFIEMALGLGLVGCSYFIGWSAWLDIVPEGVNKGTALADITASLQIDPADVLAMGDGRNDLEMLRWAGRGVALGDAPTEVKDIADHVTGRFDDGGTVEELSRWL</sequence>